<dbReference type="InterPro" id="IPR047262">
    <property type="entry name" value="PRX-like1"/>
</dbReference>
<protein>
    <submittedName>
        <fullName evidence="3">Thioredoxin family protein</fullName>
    </submittedName>
</protein>
<dbReference type="InterPro" id="IPR000866">
    <property type="entry name" value="AhpC/TSA"/>
</dbReference>
<keyword evidence="1" id="KW-0732">Signal</keyword>
<sequence length="200" mass="20889">MPMRAAVIAVALIAAPAIAQPVNGLPAPDFTATDANGKRVSLSDFRGKTVVQEWTNSGCPFVRAHYDSGTMQARQREARGLGVVWLSINSGAPGKQGHVDGPGARAEIAANQAAPTHYLLDGDGRIGRLYAAKTTPHMFVIRSDGTLAYQGGIDDKPTAIEADARTATPWALNAVKAVLAGKPPTPAVTRPYGCSIKYAG</sequence>
<dbReference type="EMBL" id="NOXT01000124">
    <property type="protein sequence ID" value="OYQ24772.1"/>
    <property type="molecule type" value="Genomic_DNA"/>
</dbReference>
<proteinExistence type="predicted"/>
<gene>
    <name evidence="3" type="ORF">CHU93_15575</name>
</gene>
<evidence type="ECO:0000259" key="2">
    <source>
        <dbReference type="PROSITE" id="PS51352"/>
    </source>
</evidence>
<feature type="domain" description="Thioredoxin" evidence="2">
    <location>
        <begin position="21"/>
        <end position="180"/>
    </location>
</feature>
<dbReference type="CDD" id="cd02969">
    <property type="entry name" value="PRX_like1"/>
    <property type="match status" value="1"/>
</dbReference>
<dbReference type="PANTHER" id="PTHR43640:SF1">
    <property type="entry name" value="THIOREDOXIN-DEPENDENT PEROXIREDOXIN"/>
    <property type="match status" value="1"/>
</dbReference>
<reference evidence="3 4" key="1">
    <citation type="submission" date="2017-07" db="EMBL/GenBank/DDBJ databases">
        <title>Sandarakinorhabdus cyanobacteriorum sp. nov., a novel bacterium isolated from cyanobacterial aggregates in a eutrophic lake.</title>
        <authorList>
            <person name="Cai H."/>
        </authorList>
    </citation>
    <scope>NUCLEOTIDE SEQUENCE [LARGE SCALE GENOMIC DNA]</scope>
    <source>
        <strain evidence="3 4">TH057</strain>
    </source>
</reference>
<evidence type="ECO:0000256" key="1">
    <source>
        <dbReference type="SAM" id="SignalP"/>
    </source>
</evidence>
<name>A0A255Y694_9SPHN</name>
<dbReference type="SUPFAM" id="SSF52833">
    <property type="entry name" value="Thioredoxin-like"/>
    <property type="match status" value="1"/>
</dbReference>
<dbReference type="OrthoDB" id="9809746at2"/>
<evidence type="ECO:0000313" key="3">
    <source>
        <dbReference type="EMBL" id="OYQ24772.1"/>
    </source>
</evidence>
<dbReference type="Gene3D" id="3.40.30.10">
    <property type="entry name" value="Glutaredoxin"/>
    <property type="match status" value="1"/>
</dbReference>
<comment type="caution">
    <text evidence="3">The sequence shown here is derived from an EMBL/GenBank/DDBJ whole genome shotgun (WGS) entry which is preliminary data.</text>
</comment>
<feature type="signal peptide" evidence="1">
    <location>
        <begin position="1"/>
        <end position="19"/>
    </location>
</feature>
<evidence type="ECO:0000313" key="4">
    <source>
        <dbReference type="Proteomes" id="UP000216991"/>
    </source>
</evidence>
<dbReference type="Pfam" id="PF00578">
    <property type="entry name" value="AhpC-TSA"/>
    <property type="match status" value="1"/>
</dbReference>
<feature type="chain" id="PRO_5012061356" evidence="1">
    <location>
        <begin position="20"/>
        <end position="200"/>
    </location>
</feature>
<dbReference type="PANTHER" id="PTHR43640">
    <property type="entry name" value="OS07G0260300 PROTEIN"/>
    <property type="match status" value="1"/>
</dbReference>
<dbReference type="PROSITE" id="PS51352">
    <property type="entry name" value="THIOREDOXIN_2"/>
    <property type="match status" value="1"/>
</dbReference>
<dbReference type="Proteomes" id="UP000216991">
    <property type="component" value="Unassembled WGS sequence"/>
</dbReference>
<dbReference type="GO" id="GO:0016209">
    <property type="term" value="F:antioxidant activity"/>
    <property type="evidence" value="ECO:0007669"/>
    <property type="project" value="InterPro"/>
</dbReference>
<dbReference type="RefSeq" id="WP_094475057.1">
    <property type="nucleotide sequence ID" value="NZ_NOXT01000124.1"/>
</dbReference>
<organism evidence="3 4">
    <name type="scientific">Sandarakinorhabdus cyanobacteriorum</name>
    <dbReference type="NCBI Taxonomy" id="1981098"/>
    <lineage>
        <taxon>Bacteria</taxon>
        <taxon>Pseudomonadati</taxon>
        <taxon>Pseudomonadota</taxon>
        <taxon>Alphaproteobacteria</taxon>
        <taxon>Sphingomonadales</taxon>
        <taxon>Sphingosinicellaceae</taxon>
        <taxon>Sandarakinorhabdus</taxon>
    </lineage>
</organism>
<dbReference type="GO" id="GO:0016491">
    <property type="term" value="F:oxidoreductase activity"/>
    <property type="evidence" value="ECO:0007669"/>
    <property type="project" value="InterPro"/>
</dbReference>
<dbReference type="InterPro" id="IPR036249">
    <property type="entry name" value="Thioredoxin-like_sf"/>
</dbReference>
<dbReference type="AlphaFoldDB" id="A0A255Y694"/>
<dbReference type="InterPro" id="IPR013766">
    <property type="entry name" value="Thioredoxin_domain"/>
</dbReference>
<accession>A0A255Y694</accession>
<keyword evidence="4" id="KW-1185">Reference proteome</keyword>